<sequence length="722" mass="81794">MRFVAHWNMPKSMAGYYQESGRAGRDGKQSYCRLYYSRAERDTVAFLIQKENSRFTVSSVSLYTDSTMLEVFHITELSKDFNSLDIYKTIQQIFSLIIHTGIYGTKNPKDTAGAKKRTEASQKSFEALVKFCEEAKCRHWVITMFFGDDKPDCNGACDVCKDIKKVEKSLDELQRGSYSNWKSKGAGGAIYNDTGDDGDMYGGGRRGAKWFVDGDSKESSTVADFVPPSDECPLRDAESQRIPKLTVKTREHCLGMLEEELKKNFINYYQDIPHRLAAMDFEPKCCAIDLEYEIFKTNRIVNLYKTSVMKKVSNIKQLTSTKQLHESLVPKWTTAKDLLNDDKDKMSTSESVACSTLPSLSKLEPETDSEESSSCDRPCDIKQPITDSDTNEYEMMSAQPFASGNIEGSKDLIGADMSCDIKQPMKESDTNENEMKPVLTLATENMGGFSMTNSFVKASALIDLNVKKEILKEKKDGASKEKRKKSNFKKEDKKITSFFDKPKEKKITFNDEIHVQNISCDDIEVKSLKLQKDLNMNTNSSKDIDMTETEYICDTSNSETLKSENTLLSEDESTSKLVNGNSVFSIQTKSLTKNNKMRDREHKNMSIQKFLLKQNCDDERTDVNVNLLDEVGVSEDKRGIKRSRSPNHLEVDTKKLKTEKEKKHSSTSSHPELKHAADLVVKYLTPYYKSGKITSKIIQLSKPIAVLYVDMLIFLNIGTSDQ</sequence>
<name>A0ABQ9E109_TEGGR</name>
<dbReference type="InterPro" id="IPR027417">
    <property type="entry name" value="P-loop_NTPase"/>
</dbReference>
<evidence type="ECO:0000313" key="5">
    <source>
        <dbReference type="Proteomes" id="UP001217089"/>
    </source>
</evidence>
<proteinExistence type="inferred from homology"/>
<dbReference type="EMBL" id="JARBDR010000923">
    <property type="protein sequence ID" value="KAJ8297587.1"/>
    <property type="molecule type" value="Genomic_DNA"/>
</dbReference>
<dbReference type="Gene3D" id="6.10.250.3140">
    <property type="match status" value="1"/>
</dbReference>
<feature type="compositionally biased region" description="Basic and acidic residues" evidence="2">
    <location>
        <begin position="647"/>
        <end position="664"/>
    </location>
</feature>
<feature type="compositionally biased region" description="Polar residues" evidence="2">
    <location>
        <begin position="349"/>
        <end position="359"/>
    </location>
</feature>
<evidence type="ECO:0000256" key="1">
    <source>
        <dbReference type="ARBA" id="ARBA00005446"/>
    </source>
</evidence>
<feature type="domain" description="ATP-dependent DNA helicase RecQ zinc-binding" evidence="3">
    <location>
        <begin position="113"/>
        <end position="161"/>
    </location>
</feature>
<evidence type="ECO:0000313" key="4">
    <source>
        <dbReference type="EMBL" id="KAJ8297587.1"/>
    </source>
</evidence>
<comment type="caution">
    <text evidence="4">The sequence shown here is derived from an EMBL/GenBank/DDBJ whole genome shotgun (WGS) entry which is preliminary data.</text>
</comment>
<feature type="region of interest" description="Disordered" evidence="2">
    <location>
        <begin position="637"/>
        <end position="671"/>
    </location>
</feature>
<dbReference type="PANTHER" id="PTHR13710">
    <property type="entry name" value="DNA HELICASE RECQ FAMILY MEMBER"/>
    <property type="match status" value="1"/>
</dbReference>
<keyword evidence="5" id="KW-1185">Reference proteome</keyword>
<accession>A0ABQ9E109</accession>
<dbReference type="Proteomes" id="UP001217089">
    <property type="component" value="Unassembled WGS sequence"/>
</dbReference>
<dbReference type="SUPFAM" id="SSF52540">
    <property type="entry name" value="P-loop containing nucleoside triphosphate hydrolases"/>
    <property type="match status" value="1"/>
</dbReference>
<dbReference type="Gene3D" id="3.40.50.300">
    <property type="entry name" value="P-loop containing nucleotide triphosphate hydrolases"/>
    <property type="match status" value="1"/>
</dbReference>
<dbReference type="Pfam" id="PF16124">
    <property type="entry name" value="RecQ_Zn_bind"/>
    <property type="match status" value="1"/>
</dbReference>
<comment type="similarity">
    <text evidence="1">Belongs to the helicase family. RecQ subfamily.</text>
</comment>
<reference evidence="4 5" key="1">
    <citation type="submission" date="2022-12" db="EMBL/GenBank/DDBJ databases">
        <title>Chromosome-level genome of Tegillarca granosa.</title>
        <authorList>
            <person name="Kim J."/>
        </authorList>
    </citation>
    <scope>NUCLEOTIDE SEQUENCE [LARGE SCALE GENOMIC DNA]</scope>
    <source>
        <strain evidence="4">Teg-2019</strain>
        <tissue evidence="4">Adductor muscle</tissue>
    </source>
</reference>
<protein>
    <recommendedName>
        <fullName evidence="3">ATP-dependent DNA helicase RecQ zinc-binding domain-containing protein</fullName>
    </recommendedName>
</protein>
<organism evidence="4 5">
    <name type="scientific">Tegillarca granosa</name>
    <name type="common">Malaysian cockle</name>
    <name type="synonym">Anadara granosa</name>
    <dbReference type="NCBI Taxonomy" id="220873"/>
    <lineage>
        <taxon>Eukaryota</taxon>
        <taxon>Metazoa</taxon>
        <taxon>Spiralia</taxon>
        <taxon>Lophotrochozoa</taxon>
        <taxon>Mollusca</taxon>
        <taxon>Bivalvia</taxon>
        <taxon>Autobranchia</taxon>
        <taxon>Pteriomorphia</taxon>
        <taxon>Arcoida</taxon>
        <taxon>Arcoidea</taxon>
        <taxon>Arcidae</taxon>
        <taxon>Tegillarca</taxon>
    </lineage>
</organism>
<dbReference type="Gene3D" id="6.10.250.2460">
    <property type="match status" value="1"/>
</dbReference>
<gene>
    <name evidence="4" type="ORF">KUTeg_024118</name>
</gene>
<evidence type="ECO:0000259" key="3">
    <source>
        <dbReference type="Pfam" id="PF16124"/>
    </source>
</evidence>
<evidence type="ECO:0000256" key="2">
    <source>
        <dbReference type="SAM" id="MobiDB-lite"/>
    </source>
</evidence>
<dbReference type="InterPro" id="IPR032284">
    <property type="entry name" value="RecQ_Zn-bd"/>
</dbReference>
<dbReference type="PANTHER" id="PTHR13710:SF152">
    <property type="entry name" value="ATP-DEPENDENT DNA HELICASE Q5"/>
    <property type="match status" value="1"/>
</dbReference>
<feature type="region of interest" description="Disordered" evidence="2">
    <location>
        <begin position="349"/>
        <end position="388"/>
    </location>
</feature>